<evidence type="ECO:0000256" key="6">
    <source>
        <dbReference type="ARBA" id="ARBA00022989"/>
    </source>
</evidence>
<evidence type="ECO:0000256" key="8">
    <source>
        <dbReference type="ARBA" id="ARBA00023136"/>
    </source>
</evidence>
<dbReference type="NCBIfam" id="TIGR00797">
    <property type="entry name" value="matE"/>
    <property type="match status" value="1"/>
</dbReference>
<dbReference type="InterPro" id="IPR048279">
    <property type="entry name" value="MdtK-like"/>
</dbReference>
<keyword evidence="7" id="KW-0406">Ion transport</keyword>
<dbReference type="GO" id="GO:0015297">
    <property type="term" value="F:antiporter activity"/>
    <property type="evidence" value="ECO:0007669"/>
    <property type="project" value="UniProtKB-KW"/>
</dbReference>
<feature type="transmembrane region" description="Helical" evidence="10">
    <location>
        <begin position="274"/>
        <end position="298"/>
    </location>
</feature>
<organism evidence="12 13">
    <name type="scientific">Commensalibacter communis</name>
    <dbReference type="NCBI Taxonomy" id="2972786"/>
    <lineage>
        <taxon>Bacteria</taxon>
        <taxon>Pseudomonadati</taxon>
        <taxon>Pseudomonadota</taxon>
        <taxon>Alphaproteobacteria</taxon>
        <taxon>Acetobacterales</taxon>
        <taxon>Acetobacteraceae</taxon>
    </lineage>
</organism>
<evidence type="ECO:0000256" key="9">
    <source>
        <dbReference type="ARBA" id="ARBA00031636"/>
    </source>
</evidence>
<evidence type="ECO:0000256" key="7">
    <source>
        <dbReference type="ARBA" id="ARBA00023065"/>
    </source>
</evidence>
<protein>
    <recommendedName>
        <fullName evidence="9">Multidrug-efflux transporter</fullName>
    </recommendedName>
</protein>
<sequence>MQNNTRSFFKNELVAIAYIAIPIAFAQLFQMAMGVTDTILLGHVNKETLAIGGLTTNIFFSICIVFQSALSAAAILIAQNIGAKKIKDISKIYYTTYIFGLLLCIPCFFILYHSSTLLQWNGEHDQEILVKSRNFMLILLWGLPPLIAGAGLIRVILPALNASKILLQITPITAVINGLFNAAFIYGLWGAPKMGLYGSALGTTLALWMSSFILIGVAHCKKDLKQYLYPFAIDLSLLRPLFKLGFPICISSAAEILLFLFANFNATKLGTESLAAHQIALSFATFTFMIPLAISQAANVRVSYWIGAEKPYRAKRSGFLSIGLSALIMSFVCAIIFFFPYLVVRLSLDASSPDNANTVAIAIAIIQVVGLFQVVDGIQTVAMGALRGLKDTTIPMILALISFWGVGYTLSVWFAFHKHFGAPGIWAGMGVGLAVIAFLATVRFYLLTRNPKKMLRRALR</sequence>
<evidence type="ECO:0000313" key="12">
    <source>
        <dbReference type="EMBL" id="CAI3934470.1"/>
    </source>
</evidence>
<dbReference type="GO" id="GO:0042910">
    <property type="term" value="F:xenobiotic transmembrane transporter activity"/>
    <property type="evidence" value="ECO:0007669"/>
    <property type="project" value="InterPro"/>
</dbReference>
<dbReference type="GO" id="GO:0005886">
    <property type="term" value="C:plasma membrane"/>
    <property type="evidence" value="ECO:0007669"/>
    <property type="project" value="UniProtKB-SubCell"/>
</dbReference>
<feature type="transmembrane region" description="Helical" evidence="10">
    <location>
        <begin position="396"/>
        <end position="416"/>
    </location>
</feature>
<feature type="transmembrane region" description="Helical" evidence="10">
    <location>
        <begin position="97"/>
        <end position="115"/>
    </location>
</feature>
<evidence type="ECO:0000256" key="3">
    <source>
        <dbReference type="ARBA" id="ARBA00022449"/>
    </source>
</evidence>
<dbReference type="Proteomes" id="UP001154259">
    <property type="component" value="Unassembled WGS sequence"/>
</dbReference>
<comment type="caution">
    <text evidence="12">The sequence shown here is derived from an EMBL/GenBank/DDBJ whole genome shotgun (WGS) entry which is preliminary data.</text>
</comment>
<keyword evidence="14" id="KW-1185">Reference proteome</keyword>
<feature type="transmembrane region" description="Helical" evidence="10">
    <location>
        <begin position="319"/>
        <end position="344"/>
    </location>
</feature>
<keyword evidence="5 10" id="KW-0812">Transmembrane</keyword>
<evidence type="ECO:0000313" key="14">
    <source>
        <dbReference type="Proteomes" id="UP001154259"/>
    </source>
</evidence>
<dbReference type="InterPro" id="IPR050222">
    <property type="entry name" value="MATE_MdtK"/>
</dbReference>
<dbReference type="CDD" id="cd13131">
    <property type="entry name" value="MATE_NorM_like"/>
    <property type="match status" value="1"/>
</dbReference>
<keyword evidence="2" id="KW-0813">Transport</keyword>
<feature type="transmembrane region" description="Helical" evidence="10">
    <location>
        <begin position="49"/>
        <end position="77"/>
    </location>
</feature>
<evidence type="ECO:0000313" key="13">
    <source>
        <dbReference type="Proteomes" id="UP001154255"/>
    </source>
</evidence>
<dbReference type="PANTHER" id="PTHR43298">
    <property type="entry name" value="MULTIDRUG RESISTANCE PROTEIN NORM-RELATED"/>
    <property type="match status" value="1"/>
</dbReference>
<dbReference type="GO" id="GO:0006811">
    <property type="term" value="P:monoatomic ion transport"/>
    <property type="evidence" value="ECO:0007669"/>
    <property type="project" value="UniProtKB-KW"/>
</dbReference>
<accession>A0A9W4XHG4</accession>
<dbReference type="EMBL" id="CAMXCM010000001">
    <property type="protein sequence ID" value="CAI3934470.1"/>
    <property type="molecule type" value="Genomic_DNA"/>
</dbReference>
<evidence type="ECO:0000256" key="10">
    <source>
        <dbReference type="SAM" id="Phobius"/>
    </source>
</evidence>
<dbReference type="InterPro" id="IPR002528">
    <property type="entry name" value="MATE_fam"/>
</dbReference>
<keyword evidence="3" id="KW-0050">Antiport</keyword>
<feature type="transmembrane region" description="Helical" evidence="10">
    <location>
        <begin position="195"/>
        <end position="220"/>
    </location>
</feature>
<reference evidence="12" key="1">
    <citation type="submission" date="2022-10" db="EMBL/GenBank/DDBJ databases">
        <authorList>
            <person name="Botero Cardona J."/>
        </authorList>
    </citation>
    <scope>NUCLEOTIDE SEQUENCE</scope>
    <source>
        <strain evidence="12">LMG 31819</strain>
        <strain evidence="11">R-53529</strain>
    </source>
</reference>
<keyword evidence="4" id="KW-1003">Cell membrane</keyword>
<dbReference type="EMBL" id="CAMXCS010000001">
    <property type="protein sequence ID" value="CAI3926391.1"/>
    <property type="molecule type" value="Genomic_DNA"/>
</dbReference>
<dbReference type="AlphaFoldDB" id="A0A9W4XHG4"/>
<evidence type="ECO:0000256" key="2">
    <source>
        <dbReference type="ARBA" id="ARBA00022448"/>
    </source>
</evidence>
<evidence type="ECO:0000256" key="4">
    <source>
        <dbReference type="ARBA" id="ARBA00022475"/>
    </source>
</evidence>
<gene>
    <name evidence="11" type="ORF">R53529_LOCUS255</name>
    <name evidence="12" type="ORF">R53530_LOCUS846</name>
</gene>
<dbReference type="Pfam" id="PF01554">
    <property type="entry name" value="MatE"/>
    <property type="match status" value="2"/>
</dbReference>
<dbReference type="RefSeq" id="WP_271788710.1">
    <property type="nucleotide sequence ID" value="NZ_CAMXCJ010000002.1"/>
</dbReference>
<evidence type="ECO:0000313" key="11">
    <source>
        <dbReference type="EMBL" id="CAI3926391.1"/>
    </source>
</evidence>
<dbReference type="PIRSF" id="PIRSF006603">
    <property type="entry name" value="DinF"/>
    <property type="match status" value="1"/>
</dbReference>
<feature type="transmembrane region" description="Helical" evidence="10">
    <location>
        <begin position="135"/>
        <end position="157"/>
    </location>
</feature>
<feature type="transmembrane region" description="Helical" evidence="10">
    <location>
        <begin position="356"/>
        <end position="375"/>
    </location>
</feature>
<keyword evidence="8 10" id="KW-0472">Membrane</keyword>
<proteinExistence type="predicted"/>
<keyword evidence="6 10" id="KW-1133">Transmembrane helix</keyword>
<comment type="subcellular location">
    <subcellularLocation>
        <location evidence="1">Cell inner membrane</location>
        <topology evidence="1">Multi-pass membrane protein</topology>
    </subcellularLocation>
</comment>
<dbReference type="PANTHER" id="PTHR43298:SF2">
    <property type="entry name" value="FMN_FAD EXPORTER YEEO-RELATED"/>
    <property type="match status" value="1"/>
</dbReference>
<name>A0A9W4XHG4_9PROT</name>
<evidence type="ECO:0000256" key="5">
    <source>
        <dbReference type="ARBA" id="ARBA00022692"/>
    </source>
</evidence>
<dbReference type="Proteomes" id="UP001154255">
    <property type="component" value="Unassembled WGS sequence"/>
</dbReference>
<evidence type="ECO:0000256" key="1">
    <source>
        <dbReference type="ARBA" id="ARBA00004429"/>
    </source>
</evidence>
<feature type="transmembrane region" description="Helical" evidence="10">
    <location>
        <begin position="241"/>
        <end position="262"/>
    </location>
</feature>
<feature type="transmembrane region" description="Helical" evidence="10">
    <location>
        <begin position="12"/>
        <end position="29"/>
    </location>
</feature>
<feature type="transmembrane region" description="Helical" evidence="10">
    <location>
        <begin position="422"/>
        <end position="446"/>
    </location>
</feature>
<feature type="transmembrane region" description="Helical" evidence="10">
    <location>
        <begin position="169"/>
        <end position="189"/>
    </location>
</feature>